<gene>
    <name evidence="2" type="ORF">PDIGIT_LOCUS3614</name>
</gene>
<comment type="caution">
    <text evidence="2">The sequence shown here is derived from an EMBL/GenBank/DDBJ whole genome shotgun (WGS) entry which is preliminary data.</text>
</comment>
<keyword evidence="3" id="KW-1185">Reference proteome</keyword>
<dbReference type="AlphaFoldDB" id="A0A9W4U704"/>
<dbReference type="OrthoDB" id="3937309at2759"/>
<reference evidence="2" key="1">
    <citation type="submission" date="2023-01" db="EMBL/GenBank/DDBJ databases">
        <authorList>
            <person name="Van Ghelder C."/>
            <person name="Rancurel C."/>
        </authorList>
    </citation>
    <scope>NUCLEOTIDE SEQUENCE</scope>
    <source>
        <strain evidence="2">CNCM I-4278</strain>
    </source>
</reference>
<evidence type="ECO:0000313" key="2">
    <source>
        <dbReference type="EMBL" id="CAI6321454.1"/>
    </source>
</evidence>
<evidence type="ECO:0000313" key="3">
    <source>
        <dbReference type="Proteomes" id="UP001152607"/>
    </source>
</evidence>
<name>A0A9W4U704_9PLEO</name>
<proteinExistence type="predicted"/>
<feature type="region of interest" description="Disordered" evidence="1">
    <location>
        <begin position="77"/>
        <end position="105"/>
    </location>
</feature>
<protein>
    <submittedName>
        <fullName evidence="2">Uncharacterized protein</fullName>
    </submittedName>
</protein>
<dbReference type="Proteomes" id="UP001152607">
    <property type="component" value="Unassembled WGS sequence"/>
</dbReference>
<sequence length="139" mass="15165">MLRLKPSEIVLTTADIEQTRQRIERRKIVQPLNLSVPGRTRISSAYPVGARIRGGAQRSRDAAVASLGTIPILRPQEAVSASVDDDMEPNQEASETFDELASQDVSELSLPQVAEPFGNFELPLRSVHPVSASEDQSCV</sequence>
<organism evidence="2 3">
    <name type="scientific">Periconia digitata</name>
    <dbReference type="NCBI Taxonomy" id="1303443"/>
    <lineage>
        <taxon>Eukaryota</taxon>
        <taxon>Fungi</taxon>
        <taxon>Dikarya</taxon>
        <taxon>Ascomycota</taxon>
        <taxon>Pezizomycotina</taxon>
        <taxon>Dothideomycetes</taxon>
        <taxon>Pleosporomycetidae</taxon>
        <taxon>Pleosporales</taxon>
        <taxon>Massarineae</taxon>
        <taxon>Periconiaceae</taxon>
        <taxon>Periconia</taxon>
    </lineage>
</organism>
<dbReference type="EMBL" id="CAOQHR010000002">
    <property type="protein sequence ID" value="CAI6321454.1"/>
    <property type="molecule type" value="Genomic_DNA"/>
</dbReference>
<evidence type="ECO:0000256" key="1">
    <source>
        <dbReference type="SAM" id="MobiDB-lite"/>
    </source>
</evidence>
<accession>A0A9W4U704</accession>